<evidence type="ECO:0000256" key="5">
    <source>
        <dbReference type="SAM" id="MobiDB-lite"/>
    </source>
</evidence>
<sequence>MRKCVDKSQGKAGAPKMEVNHAQTPLGVRTRSMTLELKRLQKLPASPSAASAAIGDGGSYLQLRSRRVERLSPFAAKAKTRKILKGSTSKSQGTGPASGNQESKKDKGMGPMLEENENEEKKNNPDDLKVMVSSWEQNNLEAESAERATRETTPVHLIRDPNALVLPPFPSTRRRYIRTTRANPRQFINPTEDYLNALFGDLEEKHKNKCIEKYNFDFDKEEPLPGRYEWEKLMP</sequence>
<evidence type="ECO:0000259" key="6">
    <source>
        <dbReference type="Pfam" id="PF02234"/>
    </source>
</evidence>
<dbReference type="GO" id="GO:0005654">
    <property type="term" value="C:nucleoplasm"/>
    <property type="evidence" value="ECO:0007669"/>
    <property type="project" value="UniProtKB-SubCell"/>
</dbReference>
<dbReference type="OrthoDB" id="9940972at2759"/>
<evidence type="ECO:0000256" key="4">
    <source>
        <dbReference type="ARBA" id="ARBA00023306"/>
    </source>
</evidence>
<organism evidence="7 8">
    <name type="scientific">Coffea arabica</name>
    <name type="common">Arabian coffee</name>
    <dbReference type="NCBI Taxonomy" id="13443"/>
    <lineage>
        <taxon>Eukaryota</taxon>
        <taxon>Viridiplantae</taxon>
        <taxon>Streptophyta</taxon>
        <taxon>Embryophyta</taxon>
        <taxon>Tracheophyta</taxon>
        <taxon>Spermatophyta</taxon>
        <taxon>Magnoliopsida</taxon>
        <taxon>eudicotyledons</taxon>
        <taxon>Gunneridae</taxon>
        <taxon>Pentapetalae</taxon>
        <taxon>asterids</taxon>
        <taxon>lamiids</taxon>
        <taxon>Gentianales</taxon>
        <taxon>Rubiaceae</taxon>
        <taxon>Ixoroideae</taxon>
        <taxon>Gardenieae complex</taxon>
        <taxon>Bertiereae - Coffeeae clade</taxon>
        <taxon>Coffeeae</taxon>
        <taxon>Coffea</taxon>
    </lineage>
</organism>
<dbReference type="Pfam" id="PF02234">
    <property type="entry name" value="CDI"/>
    <property type="match status" value="1"/>
</dbReference>
<keyword evidence="7" id="KW-1185">Reference proteome</keyword>
<accession>A0A6P6WXI4</accession>
<dbReference type="PANTHER" id="PTHR46776">
    <property type="entry name" value="CYCLIN-DEPENDENT KINASE INHIBITOR 4-RELATED"/>
    <property type="match status" value="1"/>
</dbReference>
<comment type="similarity">
    <text evidence="2">Belongs to the CDI family. ICK/KRP subfamily.</text>
</comment>
<name>A0A6P6WXI4_COFAR</name>
<dbReference type="PIRSF" id="PIRSF017811">
    <property type="entry name" value="CDK_inhib_pln"/>
    <property type="match status" value="1"/>
</dbReference>
<dbReference type="InterPro" id="IPR044275">
    <property type="entry name" value="KRP"/>
</dbReference>
<dbReference type="GO" id="GO:0004861">
    <property type="term" value="F:cyclin-dependent protein serine/threonine kinase inhibitor activity"/>
    <property type="evidence" value="ECO:0007669"/>
    <property type="project" value="InterPro"/>
</dbReference>
<feature type="region of interest" description="Disordered" evidence="5">
    <location>
        <begin position="79"/>
        <end position="126"/>
    </location>
</feature>
<dbReference type="Gene3D" id="4.10.365.10">
    <property type="entry name" value="p27"/>
    <property type="match status" value="1"/>
</dbReference>
<feature type="region of interest" description="Disordered" evidence="5">
    <location>
        <begin position="1"/>
        <end position="27"/>
    </location>
</feature>
<reference evidence="8" key="2">
    <citation type="submission" date="2025-08" db="UniProtKB">
        <authorList>
            <consortium name="RefSeq"/>
        </authorList>
    </citation>
    <scope>IDENTIFICATION</scope>
    <source>
        <tissue evidence="8">Leaves</tissue>
    </source>
</reference>
<dbReference type="AlphaFoldDB" id="A0A6P6WXI4"/>
<feature type="domain" description="Cyclin-dependent kinase inhibitor" evidence="6">
    <location>
        <begin position="187"/>
        <end position="233"/>
    </location>
</feature>
<protein>
    <submittedName>
        <fullName evidence="8">Cyclin-dependent kinase inhibitor 4-like</fullName>
    </submittedName>
</protein>
<dbReference type="Proteomes" id="UP001652660">
    <property type="component" value="Chromosome 3e"/>
</dbReference>
<feature type="compositionally biased region" description="Polar residues" evidence="5">
    <location>
        <begin position="86"/>
        <end position="101"/>
    </location>
</feature>
<dbReference type="RefSeq" id="XP_027120149.1">
    <property type="nucleotide sequence ID" value="XM_027264348.2"/>
</dbReference>
<keyword evidence="3 8" id="KW-0649">Protein kinase inhibitor</keyword>
<reference evidence="7" key="1">
    <citation type="journal article" date="2025" name="Foods">
        <title>Unveiling the Microbial Signatures of Arabica Coffee Cherries: Insights into Ripeness Specific Diversity, Functional Traits, and Implications for Quality and Safety.</title>
        <authorList>
            <consortium name="RefSeq"/>
            <person name="Tenea G.N."/>
            <person name="Cifuentes V."/>
            <person name="Reyes P."/>
            <person name="Cevallos-Vallejos M."/>
        </authorList>
    </citation>
    <scope>NUCLEOTIDE SEQUENCE [LARGE SCALE GENOMIC DNA]</scope>
</reference>
<dbReference type="InterPro" id="IPR044898">
    <property type="entry name" value="CDI_dom_sf"/>
</dbReference>
<gene>
    <name evidence="8" type="primary">LOC113737098</name>
</gene>
<comment type="subcellular location">
    <subcellularLocation>
        <location evidence="1">Nucleus</location>
        <location evidence="1">Nucleoplasm</location>
    </subcellularLocation>
</comment>
<evidence type="ECO:0000256" key="1">
    <source>
        <dbReference type="ARBA" id="ARBA00004642"/>
    </source>
</evidence>
<dbReference type="GO" id="GO:0051726">
    <property type="term" value="P:regulation of cell cycle"/>
    <property type="evidence" value="ECO:0007669"/>
    <property type="project" value="InterPro"/>
</dbReference>
<evidence type="ECO:0000313" key="8">
    <source>
        <dbReference type="RefSeq" id="XP_027120149.1"/>
    </source>
</evidence>
<evidence type="ECO:0000256" key="3">
    <source>
        <dbReference type="ARBA" id="ARBA00023013"/>
    </source>
</evidence>
<dbReference type="GeneID" id="113737098"/>
<proteinExistence type="inferred from homology"/>
<evidence type="ECO:0000256" key="2">
    <source>
        <dbReference type="ARBA" id="ARBA00010274"/>
    </source>
</evidence>
<dbReference type="InterPro" id="IPR003175">
    <property type="entry name" value="CDI_dom"/>
</dbReference>
<evidence type="ECO:0000313" key="7">
    <source>
        <dbReference type="Proteomes" id="UP001652660"/>
    </source>
</evidence>
<keyword evidence="4" id="KW-0131">Cell cycle</keyword>